<dbReference type="HOGENOM" id="CLU_2052131_0_0_1"/>
<reference evidence="2" key="3">
    <citation type="submission" date="2015-06" db="UniProtKB">
        <authorList>
            <consortium name="EnsemblMetazoa"/>
        </authorList>
    </citation>
    <scope>IDENTIFICATION</scope>
</reference>
<keyword evidence="3" id="KW-1185">Reference proteome</keyword>
<reference evidence="3" key="1">
    <citation type="submission" date="2012-12" db="EMBL/GenBank/DDBJ databases">
        <authorList>
            <person name="Hellsten U."/>
            <person name="Grimwood J."/>
            <person name="Chapman J.A."/>
            <person name="Shapiro H."/>
            <person name="Aerts A."/>
            <person name="Otillar R.P."/>
            <person name="Terry A.Y."/>
            <person name="Boore J.L."/>
            <person name="Simakov O."/>
            <person name="Marletaz F."/>
            <person name="Cho S.-J."/>
            <person name="Edsinger-Gonzales E."/>
            <person name="Havlak P."/>
            <person name="Kuo D.-H."/>
            <person name="Larsson T."/>
            <person name="Lv J."/>
            <person name="Arendt D."/>
            <person name="Savage R."/>
            <person name="Osoegawa K."/>
            <person name="de Jong P."/>
            <person name="Lindberg D.R."/>
            <person name="Seaver E.C."/>
            <person name="Weisblat D.A."/>
            <person name="Putnam N.H."/>
            <person name="Grigoriev I.V."/>
            <person name="Rokhsar D.S."/>
        </authorList>
    </citation>
    <scope>NUCLEOTIDE SEQUENCE</scope>
</reference>
<dbReference type="KEGG" id="hro:HELRODRAFT_171235"/>
<dbReference type="EMBL" id="KB096325">
    <property type="protein sequence ID" value="ESO05587.1"/>
    <property type="molecule type" value="Genomic_DNA"/>
</dbReference>
<evidence type="ECO:0000313" key="3">
    <source>
        <dbReference type="Proteomes" id="UP000015101"/>
    </source>
</evidence>
<gene>
    <name evidence="2" type="primary">20203541</name>
    <name evidence="1" type="ORF">HELRODRAFT_171235</name>
</gene>
<dbReference type="InParanoid" id="T1F3Z2"/>
<reference evidence="1 3" key="2">
    <citation type="journal article" date="2013" name="Nature">
        <title>Insights into bilaterian evolution from three spiralian genomes.</title>
        <authorList>
            <person name="Simakov O."/>
            <person name="Marletaz F."/>
            <person name="Cho S.J."/>
            <person name="Edsinger-Gonzales E."/>
            <person name="Havlak P."/>
            <person name="Hellsten U."/>
            <person name="Kuo D.H."/>
            <person name="Larsson T."/>
            <person name="Lv J."/>
            <person name="Arendt D."/>
            <person name="Savage R."/>
            <person name="Osoegawa K."/>
            <person name="de Jong P."/>
            <person name="Grimwood J."/>
            <person name="Chapman J.A."/>
            <person name="Shapiro H."/>
            <person name="Aerts A."/>
            <person name="Otillar R.P."/>
            <person name="Terry A.Y."/>
            <person name="Boore J.L."/>
            <person name="Grigoriev I.V."/>
            <person name="Lindberg D.R."/>
            <person name="Seaver E.C."/>
            <person name="Weisblat D.A."/>
            <person name="Putnam N.H."/>
            <person name="Rokhsar D.S."/>
        </authorList>
    </citation>
    <scope>NUCLEOTIDE SEQUENCE</scope>
</reference>
<dbReference type="AlphaFoldDB" id="T1F3Z2"/>
<evidence type="ECO:0000313" key="1">
    <source>
        <dbReference type="EMBL" id="ESO05587.1"/>
    </source>
</evidence>
<dbReference type="Proteomes" id="UP000015101">
    <property type="component" value="Unassembled WGS sequence"/>
</dbReference>
<proteinExistence type="predicted"/>
<dbReference type="RefSeq" id="XP_009016220.1">
    <property type="nucleotide sequence ID" value="XM_009017972.1"/>
</dbReference>
<name>T1F3Z2_HELRO</name>
<protein>
    <submittedName>
        <fullName evidence="1 2">Uncharacterized protein</fullName>
    </submittedName>
</protein>
<sequence>MEAQYLQLITQPSQLPFVLSTMVGPGVLRKIGAERAWHFCYKLSLILGIFLHNMKHKSTCLPTIYESFPPDFPNNLNPCDHVAHSAGFPSQIIDKKQSDELISKLLLLGEPNRKNNILQY</sequence>
<organism evidence="2 3">
    <name type="scientific">Helobdella robusta</name>
    <name type="common">Californian leech</name>
    <dbReference type="NCBI Taxonomy" id="6412"/>
    <lineage>
        <taxon>Eukaryota</taxon>
        <taxon>Metazoa</taxon>
        <taxon>Spiralia</taxon>
        <taxon>Lophotrochozoa</taxon>
        <taxon>Annelida</taxon>
        <taxon>Clitellata</taxon>
        <taxon>Hirudinea</taxon>
        <taxon>Rhynchobdellida</taxon>
        <taxon>Glossiphoniidae</taxon>
        <taxon>Helobdella</taxon>
    </lineage>
</organism>
<dbReference type="EMBL" id="AMQM01003824">
    <property type="status" value="NOT_ANNOTATED_CDS"/>
    <property type="molecule type" value="Genomic_DNA"/>
</dbReference>
<dbReference type="GeneID" id="20203541"/>
<accession>T1F3Z2</accession>
<evidence type="ECO:0000313" key="2">
    <source>
        <dbReference type="EnsemblMetazoa" id="HelroP171235"/>
    </source>
</evidence>
<dbReference type="EnsemblMetazoa" id="HelroT171235">
    <property type="protein sequence ID" value="HelroP171235"/>
    <property type="gene ID" value="HelroG171235"/>
</dbReference>
<dbReference type="CTD" id="20203541"/>